<organism evidence="2">
    <name type="scientific">freshwater metagenome</name>
    <dbReference type="NCBI Taxonomy" id="449393"/>
    <lineage>
        <taxon>unclassified sequences</taxon>
        <taxon>metagenomes</taxon>
        <taxon>ecological metagenomes</taxon>
    </lineage>
</organism>
<reference evidence="2" key="1">
    <citation type="submission" date="2020-05" db="EMBL/GenBank/DDBJ databases">
        <authorList>
            <person name="Chiriac C."/>
            <person name="Salcher M."/>
            <person name="Ghai R."/>
            <person name="Kavagutti S V."/>
        </authorList>
    </citation>
    <scope>NUCLEOTIDE SEQUENCE</scope>
</reference>
<keyword evidence="1" id="KW-0472">Membrane</keyword>
<gene>
    <name evidence="2" type="ORF">UFOPK2373_00550</name>
</gene>
<proteinExistence type="predicted"/>
<evidence type="ECO:0000256" key="1">
    <source>
        <dbReference type="SAM" id="Phobius"/>
    </source>
</evidence>
<feature type="transmembrane region" description="Helical" evidence="1">
    <location>
        <begin position="12"/>
        <end position="36"/>
    </location>
</feature>
<keyword evidence="1" id="KW-0812">Transmembrane</keyword>
<protein>
    <submittedName>
        <fullName evidence="2">Unannotated protein</fullName>
    </submittedName>
</protein>
<sequence length="87" mass="9318">MNITINWSAFIQVLAAALGFTTLIVACFSIGVRLLTNAQNVASKARKGNSKAQQTESLNLVGAYLTFAICLSALAYGIYLIVPFLPH</sequence>
<dbReference type="AlphaFoldDB" id="A0A6J6NNX1"/>
<dbReference type="EMBL" id="CAEZXL010000077">
    <property type="protein sequence ID" value="CAB4686474.1"/>
    <property type="molecule type" value="Genomic_DNA"/>
</dbReference>
<keyword evidence="1" id="KW-1133">Transmembrane helix</keyword>
<evidence type="ECO:0000313" key="2">
    <source>
        <dbReference type="EMBL" id="CAB4686474.1"/>
    </source>
</evidence>
<name>A0A6J6NNX1_9ZZZZ</name>
<feature type="transmembrane region" description="Helical" evidence="1">
    <location>
        <begin position="57"/>
        <end position="82"/>
    </location>
</feature>
<accession>A0A6J6NNX1</accession>